<accession>B7PRU1</accession>
<dbReference type="EMBL" id="DS775215">
    <property type="protein sequence ID" value="EEC09313.1"/>
    <property type="molecule type" value="Genomic_DNA"/>
</dbReference>
<dbReference type="InParanoid" id="B7PRU1"/>
<evidence type="ECO:0000313" key="3">
    <source>
        <dbReference type="Proteomes" id="UP000001555"/>
    </source>
</evidence>
<sequence>MLQCTTSQQLPRKGTLSNSKELSIVGSTSFYNQPVIQVLVINRQNSPPYNYAITVGGTVGCAQTAGTLSMCWKHNNHYLRGEVNKSTSPNILLFFLRPYTRLEVKRSIRFN</sequence>
<dbReference type="VEuPathDB" id="VectorBase:ISCI019455"/>
<dbReference type="PaxDb" id="6945-B7PRU1"/>
<dbReference type="EnsemblMetazoa" id="ISCW019455-RA">
    <property type="protein sequence ID" value="ISCW019455-PA"/>
    <property type="gene ID" value="ISCW019455"/>
</dbReference>
<proteinExistence type="predicted"/>
<dbReference type="Proteomes" id="UP000001555">
    <property type="component" value="Unassembled WGS sequence"/>
</dbReference>
<protein>
    <submittedName>
        <fullName evidence="1 2">Uncharacterized protein</fullName>
    </submittedName>
</protein>
<reference evidence="1 3" key="1">
    <citation type="submission" date="2008-03" db="EMBL/GenBank/DDBJ databases">
        <title>Annotation of Ixodes scapularis.</title>
        <authorList>
            <consortium name="Ixodes scapularis Genome Project Consortium"/>
            <person name="Caler E."/>
            <person name="Hannick L.I."/>
            <person name="Bidwell S."/>
            <person name="Joardar V."/>
            <person name="Thiagarajan M."/>
            <person name="Amedeo P."/>
            <person name="Galinsky K.J."/>
            <person name="Schobel S."/>
            <person name="Inman J."/>
            <person name="Hostetler J."/>
            <person name="Miller J."/>
            <person name="Hammond M."/>
            <person name="Megy K."/>
            <person name="Lawson D."/>
            <person name="Kodira C."/>
            <person name="Sutton G."/>
            <person name="Meyer J."/>
            <person name="Hill C.A."/>
            <person name="Birren B."/>
            <person name="Nene V."/>
            <person name="Collins F."/>
            <person name="Alarcon-Chaidez F."/>
            <person name="Wikel S."/>
            <person name="Strausberg R."/>
        </authorList>
    </citation>
    <scope>NUCLEOTIDE SEQUENCE [LARGE SCALE GENOMIC DNA]</scope>
    <source>
        <strain evidence="3">Wikel</strain>
        <strain evidence="1">Wikel colony</strain>
    </source>
</reference>
<organism>
    <name type="scientific">Ixodes scapularis</name>
    <name type="common">Black-legged tick</name>
    <name type="synonym">Deer tick</name>
    <dbReference type="NCBI Taxonomy" id="6945"/>
    <lineage>
        <taxon>Eukaryota</taxon>
        <taxon>Metazoa</taxon>
        <taxon>Ecdysozoa</taxon>
        <taxon>Arthropoda</taxon>
        <taxon>Chelicerata</taxon>
        <taxon>Arachnida</taxon>
        <taxon>Acari</taxon>
        <taxon>Parasitiformes</taxon>
        <taxon>Ixodida</taxon>
        <taxon>Ixodoidea</taxon>
        <taxon>Ixodidae</taxon>
        <taxon>Ixodinae</taxon>
        <taxon>Ixodes</taxon>
    </lineage>
</organism>
<evidence type="ECO:0000313" key="1">
    <source>
        <dbReference type="EMBL" id="EEC09313.1"/>
    </source>
</evidence>
<keyword evidence="3" id="KW-1185">Reference proteome</keyword>
<evidence type="ECO:0000313" key="2">
    <source>
        <dbReference type="EnsemblMetazoa" id="ISCW019455-PA"/>
    </source>
</evidence>
<dbReference type="EMBL" id="ABJB010386478">
    <property type="status" value="NOT_ANNOTATED_CDS"/>
    <property type="molecule type" value="Genomic_DNA"/>
</dbReference>
<reference evidence="2" key="2">
    <citation type="submission" date="2020-05" db="UniProtKB">
        <authorList>
            <consortium name="EnsemblMetazoa"/>
        </authorList>
    </citation>
    <scope>IDENTIFICATION</scope>
    <source>
        <strain evidence="2">wikel</strain>
    </source>
</reference>
<dbReference type="VEuPathDB" id="VectorBase:ISCW019455"/>
<dbReference type="AlphaFoldDB" id="B7PRU1"/>
<dbReference type="HOGENOM" id="CLU_2161123_0_0_1"/>
<gene>
    <name evidence="1" type="ORF">IscW_ISCW019455</name>
</gene>
<name>B7PRU1_IXOSC</name>